<comment type="caution">
    <text evidence="1">The sequence shown here is derived from an EMBL/GenBank/DDBJ whole genome shotgun (WGS) entry which is preliminary data.</text>
</comment>
<reference evidence="1 2" key="1">
    <citation type="journal article" date="2019" name="PLoS ONE">
        <title>Comparative genome analysis indicates high evolutionary potential of pathogenicity genes in Colletotrichum tanaceti.</title>
        <authorList>
            <person name="Lelwala R.V."/>
            <person name="Korhonen P.K."/>
            <person name="Young N.D."/>
            <person name="Scott J.B."/>
            <person name="Ades P.A."/>
            <person name="Gasser R.B."/>
            <person name="Taylor P.W.J."/>
        </authorList>
    </citation>
    <scope>NUCLEOTIDE SEQUENCE [LARGE SCALE GENOMIC DNA]</scope>
    <source>
        <strain evidence="1">BRIP57314</strain>
    </source>
</reference>
<sequence>MAMMALKGGADIVDDVLSSSSGVDDAPRVVLGDGDFEVDLEDKVLEWSDRAGGELASLTAEEAIARLPRHFSLQAGAENSSSLPVRELRWCAKPVHRPFRHNAQKINQ</sequence>
<gene>
    <name evidence="1" type="ORF">CTA1_9177</name>
</gene>
<proteinExistence type="predicted"/>
<accession>A0A4V6DJZ3</accession>
<evidence type="ECO:0000313" key="2">
    <source>
        <dbReference type="Proteomes" id="UP000310108"/>
    </source>
</evidence>
<name>A0A4V6DJZ3_9PEZI</name>
<protein>
    <submittedName>
        <fullName evidence="1">Uncharacterized protein</fullName>
    </submittedName>
</protein>
<dbReference type="AlphaFoldDB" id="A0A4V6DJZ3"/>
<evidence type="ECO:0000313" key="1">
    <source>
        <dbReference type="EMBL" id="TKW57746.1"/>
    </source>
</evidence>
<dbReference type="EMBL" id="PJEX01000036">
    <property type="protein sequence ID" value="TKW57746.1"/>
    <property type="molecule type" value="Genomic_DNA"/>
</dbReference>
<dbReference type="Proteomes" id="UP000310108">
    <property type="component" value="Unassembled WGS sequence"/>
</dbReference>
<keyword evidence="2" id="KW-1185">Reference proteome</keyword>
<organism evidence="1 2">
    <name type="scientific">Colletotrichum tanaceti</name>
    <dbReference type="NCBI Taxonomy" id="1306861"/>
    <lineage>
        <taxon>Eukaryota</taxon>
        <taxon>Fungi</taxon>
        <taxon>Dikarya</taxon>
        <taxon>Ascomycota</taxon>
        <taxon>Pezizomycotina</taxon>
        <taxon>Sordariomycetes</taxon>
        <taxon>Hypocreomycetidae</taxon>
        <taxon>Glomerellales</taxon>
        <taxon>Glomerellaceae</taxon>
        <taxon>Colletotrichum</taxon>
        <taxon>Colletotrichum destructivum species complex</taxon>
    </lineage>
</organism>